<accession>X1BRY9</accession>
<comment type="caution">
    <text evidence="1">The sequence shown here is derived from an EMBL/GenBank/DDBJ whole genome shotgun (WGS) entry which is preliminary data.</text>
</comment>
<protein>
    <submittedName>
        <fullName evidence="1">Uncharacterized protein</fullName>
    </submittedName>
</protein>
<gene>
    <name evidence="1" type="ORF">S01H4_26318</name>
</gene>
<proteinExistence type="predicted"/>
<sequence length="30" mass="3197">VSLEVSGIGNLNASIIVIKRKTATTRISVR</sequence>
<organism evidence="1">
    <name type="scientific">marine sediment metagenome</name>
    <dbReference type="NCBI Taxonomy" id="412755"/>
    <lineage>
        <taxon>unclassified sequences</taxon>
        <taxon>metagenomes</taxon>
        <taxon>ecological metagenomes</taxon>
    </lineage>
</organism>
<evidence type="ECO:0000313" key="1">
    <source>
        <dbReference type="EMBL" id="GAG83922.1"/>
    </source>
</evidence>
<reference evidence="1" key="1">
    <citation type="journal article" date="2014" name="Front. Microbiol.">
        <title>High frequency of phylogenetically diverse reductive dehalogenase-homologous genes in deep subseafloor sedimentary metagenomes.</title>
        <authorList>
            <person name="Kawai M."/>
            <person name="Futagami T."/>
            <person name="Toyoda A."/>
            <person name="Takaki Y."/>
            <person name="Nishi S."/>
            <person name="Hori S."/>
            <person name="Arai W."/>
            <person name="Tsubouchi T."/>
            <person name="Morono Y."/>
            <person name="Uchiyama I."/>
            <person name="Ito T."/>
            <person name="Fujiyama A."/>
            <person name="Inagaki F."/>
            <person name="Takami H."/>
        </authorList>
    </citation>
    <scope>NUCLEOTIDE SEQUENCE</scope>
    <source>
        <strain evidence="1">Expedition CK06-06</strain>
    </source>
</reference>
<dbReference type="AlphaFoldDB" id="X1BRY9"/>
<dbReference type="EMBL" id="BART01012674">
    <property type="protein sequence ID" value="GAG83922.1"/>
    <property type="molecule type" value="Genomic_DNA"/>
</dbReference>
<feature type="non-terminal residue" evidence="1">
    <location>
        <position position="1"/>
    </location>
</feature>
<name>X1BRY9_9ZZZZ</name>